<evidence type="ECO:0000313" key="9">
    <source>
        <dbReference type="EMBL" id="KAK1763288.1"/>
    </source>
</evidence>
<dbReference type="Proteomes" id="UP001244011">
    <property type="component" value="Unassembled WGS sequence"/>
</dbReference>
<dbReference type="PROSITE" id="PS50850">
    <property type="entry name" value="MFS"/>
    <property type="match status" value="1"/>
</dbReference>
<keyword evidence="4 7" id="KW-1133">Transmembrane helix</keyword>
<organism evidence="9 10">
    <name type="scientific">Phialemonium atrogriseum</name>
    <dbReference type="NCBI Taxonomy" id="1093897"/>
    <lineage>
        <taxon>Eukaryota</taxon>
        <taxon>Fungi</taxon>
        <taxon>Dikarya</taxon>
        <taxon>Ascomycota</taxon>
        <taxon>Pezizomycotina</taxon>
        <taxon>Sordariomycetes</taxon>
        <taxon>Sordariomycetidae</taxon>
        <taxon>Cephalothecales</taxon>
        <taxon>Cephalothecaceae</taxon>
        <taxon>Phialemonium</taxon>
    </lineage>
</organism>
<gene>
    <name evidence="9" type="ORF">QBC33DRAFT_246154</name>
</gene>
<dbReference type="RefSeq" id="XP_060279501.1">
    <property type="nucleotide sequence ID" value="XM_060422955.1"/>
</dbReference>
<evidence type="ECO:0000256" key="7">
    <source>
        <dbReference type="SAM" id="Phobius"/>
    </source>
</evidence>
<dbReference type="Gene3D" id="1.20.1250.20">
    <property type="entry name" value="MFS general substrate transporter like domains"/>
    <property type="match status" value="2"/>
</dbReference>
<feature type="transmembrane region" description="Helical" evidence="7">
    <location>
        <begin position="189"/>
        <end position="209"/>
    </location>
</feature>
<dbReference type="SUPFAM" id="SSF103473">
    <property type="entry name" value="MFS general substrate transporter"/>
    <property type="match status" value="1"/>
</dbReference>
<feature type="transmembrane region" description="Helical" evidence="7">
    <location>
        <begin position="381"/>
        <end position="403"/>
    </location>
</feature>
<keyword evidence="3 7" id="KW-0812">Transmembrane</keyword>
<feature type="transmembrane region" description="Helical" evidence="7">
    <location>
        <begin position="324"/>
        <end position="345"/>
    </location>
</feature>
<accession>A0AAJ0FHD5</accession>
<dbReference type="GO" id="GO:0022857">
    <property type="term" value="F:transmembrane transporter activity"/>
    <property type="evidence" value="ECO:0007669"/>
    <property type="project" value="InterPro"/>
</dbReference>
<dbReference type="InterPro" id="IPR036259">
    <property type="entry name" value="MFS_trans_sf"/>
</dbReference>
<feature type="transmembrane region" description="Helical" evidence="7">
    <location>
        <begin position="128"/>
        <end position="147"/>
    </location>
</feature>
<comment type="subcellular location">
    <subcellularLocation>
        <location evidence="1">Membrane</location>
        <topology evidence="1">Multi-pass membrane protein</topology>
    </subcellularLocation>
</comment>
<evidence type="ECO:0000256" key="3">
    <source>
        <dbReference type="ARBA" id="ARBA00022692"/>
    </source>
</evidence>
<dbReference type="EMBL" id="MU839028">
    <property type="protein sequence ID" value="KAK1763288.1"/>
    <property type="molecule type" value="Genomic_DNA"/>
</dbReference>
<dbReference type="Pfam" id="PF07690">
    <property type="entry name" value="MFS_1"/>
    <property type="match status" value="1"/>
</dbReference>
<keyword evidence="5 7" id="KW-0472">Membrane</keyword>
<evidence type="ECO:0000256" key="6">
    <source>
        <dbReference type="SAM" id="MobiDB-lite"/>
    </source>
</evidence>
<feature type="transmembrane region" description="Helical" evidence="7">
    <location>
        <begin position="95"/>
        <end position="121"/>
    </location>
</feature>
<keyword evidence="10" id="KW-1185">Reference proteome</keyword>
<dbReference type="InterPro" id="IPR011701">
    <property type="entry name" value="MFS"/>
</dbReference>
<feature type="transmembrane region" description="Helical" evidence="7">
    <location>
        <begin position="357"/>
        <end position="375"/>
    </location>
</feature>
<evidence type="ECO:0000256" key="1">
    <source>
        <dbReference type="ARBA" id="ARBA00004141"/>
    </source>
</evidence>
<dbReference type="FunFam" id="1.20.1250.20:FF:000018">
    <property type="entry name" value="MFS transporter permease"/>
    <property type="match status" value="1"/>
</dbReference>
<name>A0AAJ0FHD5_9PEZI</name>
<dbReference type="FunFam" id="1.20.1250.20:FF:000013">
    <property type="entry name" value="MFS general substrate transporter"/>
    <property type="match status" value="1"/>
</dbReference>
<feature type="domain" description="Major facilitator superfamily (MFS) profile" evidence="8">
    <location>
        <begin position="62"/>
        <end position="475"/>
    </location>
</feature>
<feature type="region of interest" description="Disordered" evidence="6">
    <location>
        <begin position="1"/>
        <end position="21"/>
    </location>
</feature>
<feature type="transmembrane region" description="Helical" evidence="7">
    <location>
        <begin position="58"/>
        <end position="75"/>
    </location>
</feature>
<feature type="transmembrane region" description="Helical" evidence="7">
    <location>
        <begin position="221"/>
        <end position="243"/>
    </location>
</feature>
<evidence type="ECO:0000256" key="5">
    <source>
        <dbReference type="ARBA" id="ARBA00023136"/>
    </source>
</evidence>
<proteinExistence type="predicted"/>
<dbReference type="InterPro" id="IPR020846">
    <property type="entry name" value="MFS_dom"/>
</dbReference>
<dbReference type="PANTHER" id="PTHR43791">
    <property type="entry name" value="PERMEASE-RELATED"/>
    <property type="match status" value="1"/>
</dbReference>
<evidence type="ECO:0000313" key="10">
    <source>
        <dbReference type="Proteomes" id="UP001244011"/>
    </source>
</evidence>
<dbReference type="GeneID" id="85306142"/>
<feature type="transmembrane region" description="Helical" evidence="7">
    <location>
        <begin position="159"/>
        <end position="177"/>
    </location>
</feature>
<feature type="transmembrane region" description="Helical" evidence="7">
    <location>
        <begin position="415"/>
        <end position="434"/>
    </location>
</feature>
<dbReference type="GO" id="GO:0016020">
    <property type="term" value="C:membrane"/>
    <property type="evidence" value="ECO:0007669"/>
    <property type="project" value="UniProtKB-SubCell"/>
</dbReference>
<protein>
    <submittedName>
        <fullName evidence="9">Major facilitator superfamily</fullName>
    </submittedName>
</protein>
<dbReference type="PANTHER" id="PTHR43791:SF101">
    <property type="entry name" value="HIGH-AFFINITY NICOTINIC ACID TRANSPORTER"/>
    <property type="match status" value="1"/>
</dbReference>
<evidence type="ECO:0000256" key="2">
    <source>
        <dbReference type="ARBA" id="ARBA00022448"/>
    </source>
</evidence>
<keyword evidence="2" id="KW-0813">Transport</keyword>
<evidence type="ECO:0000256" key="4">
    <source>
        <dbReference type="ARBA" id="ARBA00022989"/>
    </source>
</evidence>
<sequence>MPASSIAEPEKGSNIPVPDSAMTKENMTNVELQPGDNELGNTMEVIDPKAESRMLRKFDFFAVIPLGILYMMAILDRSNLGNAQIAGMPHDIGLVANQFGTATTLLYATYVPFEAPVSVLVKSVGPKILISACSLCWGLVTLGMAFIQDYKGLYACRLLMGLFEAGLIPASEVYLALVFNKSERGKRMCLFYTFSCLASAFGGLLAYGLTQINGPNGFAGWRWLFAVEAAITIILVPIFYFVFPKSPVDAWFLTPEEKRIVRLRYDRDPHWAYDEKFSWAEVAKVFRDPKFYAFFIYQFSINLTQFGFTTFLPAIISGLGYTSVIANLMTVPIYLSALAFFLIMAVSSDRLIRRGPFMAGPTLLLVIGLTLLVSVKSQKVRFFACFLTAMGIYPSASLSIMWLQDNAAGFYKRSSMVGLTLTFANTAGVVVGQIFTSDTAPFYRRGLTICLGFAVLAFLLVVSLIIGMHLVNKRRERAIQEAEAAGCPISPKPEMGDFDTHYRYVL</sequence>
<feature type="transmembrane region" description="Helical" evidence="7">
    <location>
        <begin position="446"/>
        <end position="471"/>
    </location>
</feature>
<feature type="transmembrane region" description="Helical" evidence="7">
    <location>
        <begin position="291"/>
        <end position="312"/>
    </location>
</feature>
<comment type="caution">
    <text evidence="9">The sequence shown here is derived from an EMBL/GenBank/DDBJ whole genome shotgun (WGS) entry which is preliminary data.</text>
</comment>
<dbReference type="AlphaFoldDB" id="A0AAJ0FHD5"/>
<evidence type="ECO:0000259" key="8">
    <source>
        <dbReference type="PROSITE" id="PS50850"/>
    </source>
</evidence>
<reference evidence="9" key="1">
    <citation type="submission" date="2023-06" db="EMBL/GenBank/DDBJ databases">
        <title>Genome-scale phylogeny and comparative genomics of the fungal order Sordariales.</title>
        <authorList>
            <consortium name="Lawrence Berkeley National Laboratory"/>
            <person name="Hensen N."/>
            <person name="Bonometti L."/>
            <person name="Westerberg I."/>
            <person name="Brannstrom I.O."/>
            <person name="Guillou S."/>
            <person name="Cros-Aarteil S."/>
            <person name="Calhoun S."/>
            <person name="Haridas S."/>
            <person name="Kuo A."/>
            <person name="Mondo S."/>
            <person name="Pangilinan J."/>
            <person name="Riley R."/>
            <person name="Labutti K."/>
            <person name="Andreopoulos B."/>
            <person name="Lipzen A."/>
            <person name="Chen C."/>
            <person name="Yanf M."/>
            <person name="Daum C."/>
            <person name="Ng V."/>
            <person name="Clum A."/>
            <person name="Steindorff A."/>
            <person name="Ohm R."/>
            <person name="Martin F."/>
            <person name="Silar P."/>
            <person name="Natvig D."/>
            <person name="Lalanne C."/>
            <person name="Gautier V."/>
            <person name="Ament-Velasquez S.L."/>
            <person name="Kruys A."/>
            <person name="Hutchinson M.I."/>
            <person name="Powell A.J."/>
            <person name="Barry K."/>
            <person name="Miller A.N."/>
            <person name="Grigoriev I.V."/>
            <person name="Debuchy R."/>
            <person name="Gladieux P."/>
            <person name="Thoren M.H."/>
            <person name="Johannesson H."/>
        </authorList>
    </citation>
    <scope>NUCLEOTIDE SEQUENCE</scope>
    <source>
        <strain evidence="9">8032-3</strain>
    </source>
</reference>